<comment type="caution">
    <text evidence="3">The sequence shown here is derived from an EMBL/GenBank/DDBJ whole genome shotgun (WGS) entry which is preliminary data.</text>
</comment>
<dbReference type="PANTHER" id="PTHR12654">
    <property type="entry name" value="BILE ACID BETA-GLUCOSIDASE-RELATED"/>
    <property type="match status" value="1"/>
</dbReference>
<reference evidence="3 4" key="1">
    <citation type="submission" date="2020-08" db="EMBL/GenBank/DDBJ databases">
        <title>Genomic Encyclopedia of Type Strains, Phase III (KMG-III): the genomes of soil and plant-associated and newly described type strains.</title>
        <authorList>
            <person name="Whitman W."/>
        </authorList>
    </citation>
    <scope>NUCLEOTIDE SEQUENCE [LARGE SCALE GENOMIC DNA]</scope>
    <source>
        <strain evidence="3 4">CECT 8075</strain>
    </source>
</reference>
<dbReference type="RefSeq" id="WP_184307721.1">
    <property type="nucleotide sequence ID" value="NZ_JACHXU010000022.1"/>
</dbReference>
<dbReference type="GO" id="GO:0004553">
    <property type="term" value="F:hydrolase activity, hydrolyzing O-glycosyl compounds"/>
    <property type="evidence" value="ECO:0007669"/>
    <property type="project" value="InterPro"/>
</dbReference>
<dbReference type="InterPro" id="IPR006311">
    <property type="entry name" value="TAT_signal"/>
</dbReference>
<dbReference type="InterPro" id="IPR012341">
    <property type="entry name" value="6hp_glycosidase-like_sf"/>
</dbReference>
<proteinExistence type="predicted"/>
<dbReference type="SUPFAM" id="SSF48208">
    <property type="entry name" value="Six-hairpin glycosidases"/>
    <property type="match status" value="1"/>
</dbReference>
<feature type="domain" description="Glycosyl-hydrolase family 116 N-terminal" evidence="2">
    <location>
        <begin position="96"/>
        <end position="413"/>
    </location>
</feature>
<dbReference type="Pfam" id="PF04685">
    <property type="entry name" value="DUF608"/>
    <property type="match status" value="1"/>
</dbReference>
<dbReference type="InterPro" id="IPR008928">
    <property type="entry name" value="6-hairpin_glycosidase_sf"/>
</dbReference>
<evidence type="ECO:0000313" key="4">
    <source>
        <dbReference type="Proteomes" id="UP000536179"/>
    </source>
</evidence>
<feature type="domain" description="Glycosyl-hydrolase family 116 catalytic region" evidence="1">
    <location>
        <begin position="528"/>
        <end position="807"/>
    </location>
</feature>
<dbReference type="InterPro" id="IPR052566">
    <property type="entry name" value="Non-lysos_glucosylceramidase"/>
</dbReference>
<dbReference type="InterPro" id="IPR006775">
    <property type="entry name" value="GH116_catalytic"/>
</dbReference>
<organism evidence="3 4">
    <name type="scientific">Aporhodopirellula rubra</name>
    <dbReference type="NCBI Taxonomy" id="980271"/>
    <lineage>
        <taxon>Bacteria</taxon>
        <taxon>Pseudomonadati</taxon>
        <taxon>Planctomycetota</taxon>
        <taxon>Planctomycetia</taxon>
        <taxon>Pirellulales</taxon>
        <taxon>Pirellulaceae</taxon>
        <taxon>Aporhodopirellula</taxon>
    </lineage>
</organism>
<gene>
    <name evidence="3" type="ORF">FHS27_005099</name>
</gene>
<evidence type="ECO:0000259" key="1">
    <source>
        <dbReference type="Pfam" id="PF04685"/>
    </source>
</evidence>
<dbReference type="AlphaFoldDB" id="A0A7W5H8B5"/>
<name>A0A7W5H8B5_9BACT</name>
<dbReference type="GO" id="GO:0005975">
    <property type="term" value="P:carbohydrate metabolic process"/>
    <property type="evidence" value="ECO:0007669"/>
    <property type="project" value="InterPro"/>
</dbReference>
<dbReference type="PANTHER" id="PTHR12654:SF0">
    <property type="entry name" value="NON-LYSOSOMAL GLUCOSYLCERAMIDASE"/>
    <property type="match status" value="1"/>
</dbReference>
<dbReference type="EMBL" id="JACHXU010000022">
    <property type="protein sequence ID" value="MBB3209259.1"/>
    <property type="molecule type" value="Genomic_DNA"/>
</dbReference>
<dbReference type="Pfam" id="PF12215">
    <property type="entry name" value="Glyco_hydr_116N"/>
    <property type="match status" value="1"/>
</dbReference>
<dbReference type="PROSITE" id="PS51318">
    <property type="entry name" value="TAT"/>
    <property type="match status" value="1"/>
</dbReference>
<evidence type="ECO:0000313" key="3">
    <source>
        <dbReference type="EMBL" id="MBB3209259.1"/>
    </source>
</evidence>
<sequence length="927" mass="104347">MNPKTKTEPTADTACCSSGGACTPLSVGRRDFVKTSGLAAGMIFARQSAVMAGPFTIDDFDHIVPADKKLSKQWIDSLYSRGKPLTASGSELKFIGMPVSGIATGQVYLGGDGRLWCWNLDGEPDMKWEDVGKGYKYLKPDAPSSPMDQGFALQVDSSDSKRVFTLDSDGFRDIRFTNQYPMGKVTYADADCPVKVELEAYTPFIPLNRDDSSFPVIVMRYTIQNVSDQQQEVAIAGWIENFSNYRTGKENDNGVRQSQYRELDGLSVVECWAKPLDIQGADGESVSENVATPFALANDFGAVALGLLGDEKPDLVDTMRSQMGATELFDARPPNDDARNVQQRPFSDRALASMGRSVELQSGESKTIAFTLSWRFPNARHVTGFGRKEWTRDVNYYSTQWPNASDSAASVAARENELRGTTQTWVDTWYDSTLPYWFLERTFIPIDCMQTQLAQRLAMQEGRYALDEGVTCCEGNCTHVWHYAQGLARLFPVIERECRDKVDFGLSFQDDSGAMNFRCSTKTFREAVDGQCGTILRVLRESQMTTDYRFLESIWDRTRLTMDYVIKRWDKDHDGLLSGDQHNTLDKAWYGKIHWLINLYHAALKASAQMARQMDQPKVAERYESLVAKGAVSMVDMLWNEDFGHFVHIPERKPEQTIGSTTGCHIDQVLGEFWLRNLGLDPVLPQDKVRKALASLWKYNFSPNVGDFRAVERSGRWFAGEGDAGLIMCTFPHGKENAQKTNFHRYFNECMSGFEWQVSASMIWEGMLEEGLAIGKAINDRYQPKSRNPYNEIECGDHYSRALASYSAFMAMCGYRYDGPEGKLGFGPRMQQENFRAAFTTAEGWGRFSQTIEGGRQNNAIELRYGTLSLKELTLDTGLEFEATKAEITVNDDRIEARWKLQAERAVIEFPTVLDLSAGQIMVVKMS</sequence>
<dbReference type="InterPro" id="IPR024462">
    <property type="entry name" value="GH116_N"/>
</dbReference>
<protein>
    <submittedName>
        <fullName evidence="3">Uncharacterized protein (DUF608 family)</fullName>
    </submittedName>
</protein>
<accession>A0A7W5H8B5</accession>
<dbReference type="Proteomes" id="UP000536179">
    <property type="component" value="Unassembled WGS sequence"/>
</dbReference>
<dbReference type="Gene3D" id="1.50.10.10">
    <property type="match status" value="1"/>
</dbReference>
<evidence type="ECO:0000259" key="2">
    <source>
        <dbReference type="Pfam" id="PF12215"/>
    </source>
</evidence>
<keyword evidence="4" id="KW-1185">Reference proteome</keyword>